<dbReference type="AlphaFoldDB" id="A0A9W4H044"/>
<evidence type="ECO:0000313" key="5">
    <source>
        <dbReference type="Proteomes" id="UP001153328"/>
    </source>
</evidence>
<evidence type="ECO:0000256" key="1">
    <source>
        <dbReference type="ARBA" id="ARBA00009353"/>
    </source>
</evidence>
<dbReference type="InterPro" id="IPR001509">
    <property type="entry name" value="Epimerase_deHydtase"/>
</dbReference>
<dbReference type="NCBIfam" id="TIGR01777">
    <property type="entry name" value="yfcH"/>
    <property type="match status" value="1"/>
</dbReference>
<dbReference type="Proteomes" id="UP001153328">
    <property type="component" value="Unassembled WGS sequence"/>
</dbReference>
<proteinExistence type="inferred from homology"/>
<comment type="similarity">
    <text evidence="1">Belongs to the NAD(P)-dependent epimerase/dehydratase family. SDR39U1 subfamily.</text>
</comment>
<feature type="domain" description="DUF1731" evidence="3">
    <location>
        <begin position="248"/>
        <end position="293"/>
    </location>
</feature>
<keyword evidence="5" id="KW-1185">Reference proteome</keyword>
<dbReference type="Pfam" id="PF01370">
    <property type="entry name" value="Epimerase"/>
    <property type="match status" value="1"/>
</dbReference>
<evidence type="ECO:0000259" key="2">
    <source>
        <dbReference type="Pfam" id="PF01370"/>
    </source>
</evidence>
<dbReference type="PANTHER" id="PTHR11092:SF0">
    <property type="entry name" value="EPIMERASE FAMILY PROTEIN SDR39U1"/>
    <property type="match status" value="1"/>
</dbReference>
<organism evidence="4 5">
    <name type="scientific">Actinacidiphila bryophytorum</name>
    <dbReference type="NCBI Taxonomy" id="1436133"/>
    <lineage>
        <taxon>Bacteria</taxon>
        <taxon>Bacillati</taxon>
        <taxon>Actinomycetota</taxon>
        <taxon>Actinomycetes</taxon>
        <taxon>Kitasatosporales</taxon>
        <taxon>Streptomycetaceae</taxon>
        <taxon>Actinacidiphila</taxon>
    </lineage>
</organism>
<dbReference type="SUPFAM" id="SSF51735">
    <property type="entry name" value="NAD(P)-binding Rossmann-fold domains"/>
    <property type="match status" value="1"/>
</dbReference>
<dbReference type="Pfam" id="PF08338">
    <property type="entry name" value="DUF1731"/>
    <property type="match status" value="1"/>
</dbReference>
<dbReference type="InterPro" id="IPR013549">
    <property type="entry name" value="DUF1731"/>
</dbReference>
<dbReference type="InterPro" id="IPR036291">
    <property type="entry name" value="NAD(P)-bd_dom_sf"/>
</dbReference>
<sequence>MRIAVTGASGLIGGALTTALAGDGHEVVRLVRRETAAPDEVQWDPKARALDPGKLKGCGAVVHLAGAGVGDRRWTAARKTELYESRVLGTATVAAAVAAMDTPPSVLLCGTAIGYYGDTADRWVDEDSPAGTGFLAELVRDWEAAAEPAAAAGVRTAFARTGLVVARGGGAWGRLFPLFKAGLGGRLGNGRQFWSFIALQDEIAALRHILDTPALSGPVNLTAPEPLTNREVTAAMGRVLHRPTLATVPAPVLRAALGEFAGDVLGSQRVRPKRLLESGFTFAYPRIEQAISAALRTG</sequence>
<feature type="domain" description="NAD-dependent epimerase/dehydratase" evidence="2">
    <location>
        <begin position="3"/>
        <end position="214"/>
    </location>
</feature>
<dbReference type="PANTHER" id="PTHR11092">
    <property type="entry name" value="SUGAR NUCLEOTIDE EPIMERASE RELATED"/>
    <property type="match status" value="1"/>
</dbReference>
<dbReference type="Gene3D" id="3.40.50.720">
    <property type="entry name" value="NAD(P)-binding Rossmann-like Domain"/>
    <property type="match status" value="1"/>
</dbReference>
<comment type="caution">
    <text evidence="4">The sequence shown here is derived from an EMBL/GenBank/DDBJ whole genome shotgun (WGS) entry which is preliminary data.</text>
</comment>
<protein>
    <submittedName>
        <fullName evidence="4">Cell division inhibitor</fullName>
    </submittedName>
</protein>
<gene>
    <name evidence="4" type="ORF">SBRY_20774</name>
</gene>
<accession>A0A9W4H044</accession>
<dbReference type="InterPro" id="IPR010099">
    <property type="entry name" value="SDR39U1"/>
</dbReference>
<reference evidence="4" key="1">
    <citation type="submission" date="2021-06" db="EMBL/GenBank/DDBJ databases">
        <authorList>
            <person name="Arsene-Ploetze F."/>
        </authorList>
    </citation>
    <scope>NUCLEOTIDE SEQUENCE</scope>
    <source>
        <strain evidence="4">SBRY1</strain>
    </source>
</reference>
<evidence type="ECO:0000313" key="4">
    <source>
        <dbReference type="EMBL" id="CAG7631451.1"/>
    </source>
</evidence>
<evidence type="ECO:0000259" key="3">
    <source>
        <dbReference type="Pfam" id="PF08338"/>
    </source>
</evidence>
<dbReference type="RefSeq" id="WP_205044321.1">
    <property type="nucleotide sequence ID" value="NZ_CAJVAX010000012.1"/>
</dbReference>
<name>A0A9W4H044_9ACTN</name>
<dbReference type="EMBL" id="CAJVAX010000012">
    <property type="protein sequence ID" value="CAG7631451.1"/>
    <property type="molecule type" value="Genomic_DNA"/>
</dbReference>